<evidence type="ECO:0008006" key="3">
    <source>
        <dbReference type="Google" id="ProtNLM"/>
    </source>
</evidence>
<evidence type="ECO:0000313" key="1">
    <source>
        <dbReference type="EMBL" id="ABC62892.1"/>
    </source>
</evidence>
<dbReference type="RefSeq" id="WP_011413768.1">
    <property type="nucleotide sequence ID" value="NC_007722.1"/>
</dbReference>
<dbReference type="InterPro" id="IPR009097">
    <property type="entry name" value="Cyclic_Pdiesterase"/>
</dbReference>
<reference evidence="2" key="1">
    <citation type="journal article" date="2009" name="J. Bacteriol.">
        <title>Complete genome sequence of Erythrobacter litoralis HTCC2594.</title>
        <authorList>
            <person name="Oh H.M."/>
            <person name="Giovannoni S.J."/>
            <person name="Ferriera S."/>
            <person name="Johnson J."/>
            <person name="Cho J.C."/>
        </authorList>
    </citation>
    <scope>NUCLEOTIDE SEQUENCE [LARGE SCALE GENOMIC DNA]</scope>
    <source>
        <strain evidence="2">HTCC2594</strain>
    </source>
</reference>
<proteinExistence type="predicted"/>
<keyword evidence="2" id="KW-1185">Reference proteome</keyword>
<dbReference type="KEGG" id="eli:ELI_04000"/>
<dbReference type="Pfam" id="PF13563">
    <property type="entry name" value="2_5_RNA_ligase2"/>
    <property type="match status" value="1"/>
</dbReference>
<sequence length="179" mass="19967">MSEGGGGQGQPLILTGLLPKDMHGWATALRDRYFPPERNYLEAHVTLFHAIPAQCEAELCDLLKRLAGEFAPPQARLIGLMSLGGGTALKLESEQMLTLRDGIAEHFRGMLTKQDQGRPRLHATIQNKVTSTEAKAAQAELEDTVQERSFAFRGFGLHRYRGGPWEHVRDFVFRGREKA</sequence>
<organism evidence="1 2">
    <name type="scientific">Erythrobacter litoralis (strain HTCC2594)</name>
    <dbReference type="NCBI Taxonomy" id="314225"/>
    <lineage>
        <taxon>Bacteria</taxon>
        <taxon>Pseudomonadati</taxon>
        <taxon>Pseudomonadota</taxon>
        <taxon>Alphaproteobacteria</taxon>
        <taxon>Sphingomonadales</taxon>
        <taxon>Erythrobacteraceae</taxon>
        <taxon>Erythrobacter/Porphyrobacter group</taxon>
        <taxon>Erythrobacter</taxon>
    </lineage>
</organism>
<dbReference type="HOGENOM" id="CLU_075843_1_0_5"/>
<dbReference type="Proteomes" id="UP000008808">
    <property type="component" value="Chromosome"/>
</dbReference>
<dbReference type="eggNOG" id="COG1514">
    <property type="taxonomic scope" value="Bacteria"/>
</dbReference>
<dbReference type="AlphaFoldDB" id="Q2NBP9"/>
<dbReference type="Gene3D" id="3.90.1140.10">
    <property type="entry name" value="Cyclic phosphodiesterase"/>
    <property type="match status" value="1"/>
</dbReference>
<dbReference type="EMBL" id="CP000157">
    <property type="protein sequence ID" value="ABC62892.1"/>
    <property type="molecule type" value="Genomic_DNA"/>
</dbReference>
<name>Q2NBP9_ERYLH</name>
<accession>Q2NBP9</accession>
<evidence type="ECO:0000313" key="2">
    <source>
        <dbReference type="Proteomes" id="UP000008808"/>
    </source>
</evidence>
<protein>
    <recommendedName>
        <fullName evidence="3">2'-5' RNA ligase family protein</fullName>
    </recommendedName>
</protein>
<dbReference type="STRING" id="314225.ELI_04000"/>
<dbReference type="SUPFAM" id="SSF55144">
    <property type="entry name" value="LigT-like"/>
    <property type="match status" value="1"/>
</dbReference>
<gene>
    <name evidence="1" type="ordered locus">ELI_04000</name>
</gene>